<dbReference type="Gene3D" id="3.90.950.20">
    <property type="entry name" value="CinA-like"/>
    <property type="match status" value="1"/>
</dbReference>
<proteinExistence type="inferred from homology"/>
<comment type="similarity">
    <text evidence="1">Belongs to the CinA family.</text>
</comment>
<dbReference type="SMART" id="SM00852">
    <property type="entry name" value="MoCF_biosynth"/>
    <property type="match status" value="1"/>
</dbReference>
<dbReference type="Proteomes" id="UP000070326">
    <property type="component" value="Unassembled WGS sequence"/>
</dbReference>
<protein>
    <recommendedName>
        <fullName evidence="1">Putative competence-damage inducible protein</fullName>
    </recommendedName>
</protein>
<dbReference type="Gene3D" id="3.40.980.10">
    <property type="entry name" value="MoaB/Mog-like domain"/>
    <property type="match status" value="1"/>
</dbReference>
<dbReference type="RefSeq" id="WP_061101973.1">
    <property type="nucleotide sequence ID" value="NZ_KQ961837.1"/>
</dbReference>
<dbReference type="NCBIfam" id="TIGR00177">
    <property type="entry name" value="molyb_syn"/>
    <property type="match status" value="1"/>
</dbReference>
<dbReference type="InterPro" id="IPR001453">
    <property type="entry name" value="MoaB/Mog_dom"/>
</dbReference>
<dbReference type="InterPro" id="IPR041424">
    <property type="entry name" value="CinA_KH"/>
</dbReference>
<evidence type="ECO:0000259" key="2">
    <source>
        <dbReference type="SMART" id="SM00852"/>
    </source>
</evidence>
<sequence>MNIDIISVGTELLLGDIVNTNAQYLSKELSALGINVYRQMTVGDNIERLLKAFEYSFKDADIILTTGGLGPTTDDITKEGAAKYFGQDLVLHEPSWKIIEEMCSKFSGGKDKIPANNKKQAMFPVEAKVIPNSKGTAPGAIFEKDGKKIIVMPGPPREMKAMFRESVLPYLIDHTDHLFKSRYIRLFGIGESALELKILDILNEQTNPTVALYAKEGEVLIRLTARAKDDEECERLLDEKFCEINDRCSDYIYLVGDDTISSTQTELDRVVADLLLREDLSLAVAESCTGGMVTSSLIDHSGISRCLLEGCVTYSNQAKVKRLGVSQDTLDKYGAVSEQTAIEMARGVATSLGADIGVSTTGIAGPDGGSEEKPVGLVYIGIYVKGKTYAIKRIFTGDRARIRRRATNEALNQVRKALID</sequence>
<dbReference type="PANTHER" id="PTHR13939">
    <property type="entry name" value="NICOTINAMIDE-NUCLEOTIDE AMIDOHYDROLASE PNCC"/>
    <property type="match status" value="1"/>
</dbReference>
<dbReference type="STRING" id="1261.HMPREF3195_01548"/>
<dbReference type="NCBIfam" id="TIGR00199">
    <property type="entry name" value="PncC_domain"/>
    <property type="match status" value="1"/>
</dbReference>
<dbReference type="InterPro" id="IPR008136">
    <property type="entry name" value="CinA_C"/>
</dbReference>
<dbReference type="HAMAP" id="MF_00226_B">
    <property type="entry name" value="CinA_B"/>
    <property type="match status" value="1"/>
</dbReference>
<dbReference type="Pfam" id="PF02464">
    <property type="entry name" value="CinA"/>
    <property type="match status" value="1"/>
</dbReference>
<dbReference type="PATRIC" id="fig|1261.5.peg.1554"/>
<dbReference type="Pfam" id="PF00994">
    <property type="entry name" value="MoCF_biosynth"/>
    <property type="match status" value="1"/>
</dbReference>
<evidence type="ECO:0000313" key="3">
    <source>
        <dbReference type="EMBL" id="KXI10806.1"/>
    </source>
</evidence>
<organism evidence="3 4">
    <name type="scientific">Peptostreptococcus anaerobius</name>
    <dbReference type="NCBI Taxonomy" id="1261"/>
    <lineage>
        <taxon>Bacteria</taxon>
        <taxon>Bacillati</taxon>
        <taxon>Bacillota</taxon>
        <taxon>Clostridia</taxon>
        <taxon>Peptostreptococcales</taxon>
        <taxon>Peptostreptococcaceae</taxon>
        <taxon>Peptostreptococcus</taxon>
    </lineage>
</organism>
<dbReference type="CDD" id="cd00885">
    <property type="entry name" value="cinA"/>
    <property type="match status" value="1"/>
</dbReference>
<dbReference type="AlphaFoldDB" id="A0A135YN44"/>
<dbReference type="PANTHER" id="PTHR13939:SF0">
    <property type="entry name" value="NMN AMIDOHYDROLASE-LIKE PROTEIN YFAY"/>
    <property type="match status" value="1"/>
</dbReference>
<dbReference type="InterPro" id="IPR036425">
    <property type="entry name" value="MoaB/Mog-like_dom_sf"/>
</dbReference>
<evidence type="ECO:0000256" key="1">
    <source>
        <dbReference type="HAMAP-Rule" id="MF_00226"/>
    </source>
</evidence>
<gene>
    <name evidence="1" type="primary">cinA</name>
    <name evidence="3" type="ORF">HMPREF3195_01548</name>
</gene>
<dbReference type="NCBIfam" id="TIGR00200">
    <property type="entry name" value="cinA_nterm"/>
    <property type="match status" value="1"/>
</dbReference>
<dbReference type="SUPFAM" id="SSF53218">
    <property type="entry name" value="Molybdenum cofactor biosynthesis proteins"/>
    <property type="match status" value="1"/>
</dbReference>
<dbReference type="eggNOG" id="COG1546">
    <property type="taxonomic scope" value="Bacteria"/>
</dbReference>
<comment type="caution">
    <text evidence="3">The sequence shown here is derived from an EMBL/GenBank/DDBJ whole genome shotgun (WGS) entry which is preliminary data.</text>
</comment>
<dbReference type="SUPFAM" id="SSF142433">
    <property type="entry name" value="CinA-like"/>
    <property type="match status" value="1"/>
</dbReference>
<dbReference type="Gene3D" id="3.30.70.2860">
    <property type="match status" value="1"/>
</dbReference>
<dbReference type="InterPro" id="IPR050101">
    <property type="entry name" value="CinA"/>
</dbReference>
<dbReference type="EMBL" id="LSQZ01000085">
    <property type="protein sequence ID" value="KXI10806.1"/>
    <property type="molecule type" value="Genomic_DNA"/>
</dbReference>
<dbReference type="NCBIfam" id="NF001813">
    <property type="entry name" value="PRK00549.1"/>
    <property type="match status" value="1"/>
</dbReference>
<dbReference type="Pfam" id="PF18146">
    <property type="entry name" value="CinA_KH"/>
    <property type="match status" value="1"/>
</dbReference>
<accession>A0A135YN44</accession>
<feature type="domain" description="MoaB/Mog" evidence="2">
    <location>
        <begin position="4"/>
        <end position="174"/>
    </location>
</feature>
<name>A0A135YN44_9FIRM</name>
<dbReference type="InterPro" id="IPR036653">
    <property type="entry name" value="CinA-like_C"/>
</dbReference>
<dbReference type="PIRSF" id="PIRSF006728">
    <property type="entry name" value="CinA"/>
    <property type="match status" value="1"/>
</dbReference>
<dbReference type="eggNOG" id="COG1058">
    <property type="taxonomic scope" value="Bacteria"/>
</dbReference>
<reference evidence="3 4" key="1">
    <citation type="submission" date="2016-02" db="EMBL/GenBank/DDBJ databases">
        <authorList>
            <person name="Wen L."/>
            <person name="He K."/>
            <person name="Yang H."/>
        </authorList>
    </citation>
    <scope>NUCLEOTIDE SEQUENCE [LARGE SCALE GENOMIC DNA]</scope>
    <source>
        <strain evidence="3 4">MJR8628A</strain>
    </source>
</reference>
<dbReference type="InterPro" id="IPR008135">
    <property type="entry name" value="Competence-induced_CinA"/>
</dbReference>
<evidence type="ECO:0000313" key="4">
    <source>
        <dbReference type="Proteomes" id="UP000070326"/>
    </source>
</evidence>